<organism evidence="1 2">
    <name type="scientific">Trichobilharzia regenti</name>
    <name type="common">Nasal bird schistosome</name>
    <dbReference type="NCBI Taxonomy" id="157069"/>
    <lineage>
        <taxon>Eukaryota</taxon>
        <taxon>Metazoa</taxon>
        <taxon>Spiralia</taxon>
        <taxon>Lophotrochozoa</taxon>
        <taxon>Platyhelminthes</taxon>
        <taxon>Trematoda</taxon>
        <taxon>Digenea</taxon>
        <taxon>Strigeidida</taxon>
        <taxon>Schistosomatoidea</taxon>
        <taxon>Schistosomatidae</taxon>
        <taxon>Trichobilharzia</taxon>
    </lineage>
</organism>
<dbReference type="AlphaFoldDB" id="A0AA85JR65"/>
<dbReference type="Proteomes" id="UP000050795">
    <property type="component" value="Unassembled WGS sequence"/>
</dbReference>
<evidence type="ECO:0000313" key="2">
    <source>
        <dbReference type="WBParaSite" id="TREG1_46330.1"/>
    </source>
</evidence>
<protein>
    <submittedName>
        <fullName evidence="2">Uncharacterized protein</fullName>
    </submittedName>
</protein>
<dbReference type="WBParaSite" id="TREG1_46330.1">
    <property type="protein sequence ID" value="TREG1_46330.1"/>
    <property type="gene ID" value="TREG1_46330"/>
</dbReference>
<proteinExistence type="predicted"/>
<name>A0AA85JR65_TRIRE</name>
<keyword evidence="1" id="KW-1185">Reference proteome</keyword>
<accession>A0AA85JR65</accession>
<sequence>MEFTLVMKTYFEYIRHILYLQLFTCRIASVLIAGETRREYITAPYTFVRDVLHRYIPQLHYLKTPVACARRLKSLLLSKGPEWVSGKLLFSRVSSRPDWQLKYNYGRDKWRIMCKEETESARSVFMELVHNIISTFMPQILVRLSCLAVGKRGNRANKDFEKPTNQGIEKLMSIGSSRAEMESSYDLIPLYDPSDQNGLPEVGNDRLMIVLYTMYNFILKFIVQWNTQK</sequence>
<reference evidence="1" key="1">
    <citation type="submission" date="2022-06" db="EMBL/GenBank/DDBJ databases">
        <authorList>
            <person name="Berger JAMES D."/>
            <person name="Berger JAMES D."/>
        </authorList>
    </citation>
    <scope>NUCLEOTIDE SEQUENCE [LARGE SCALE GENOMIC DNA]</scope>
</reference>
<evidence type="ECO:0000313" key="1">
    <source>
        <dbReference type="Proteomes" id="UP000050795"/>
    </source>
</evidence>
<reference evidence="2" key="2">
    <citation type="submission" date="2023-11" db="UniProtKB">
        <authorList>
            <consortium name="WormBaseParasite"/>
        </authorList>
    </citation>
    <scope>IDENTIFICATION</scope>
</reference>